<dbReference type="UniPathway" id="UPA00251">
    <property type="reaction ID" value="UER00324"/>
</dbReference>
<name>A0A3A1WLH5_9HYPH</name>
<feature type="transmembrane region" description="Helical" evidence="2">
    <location>
        <begin position="83"/>
        <end position="103"/>
    </location>
</feature>
<keyword evidence="2" id="KW-1133">Transmembrane helix</keyword>
<comment type="pathway">
    <text evidence="1">Porphyrin-containing compound metabolism; protoporphyrin-IX biosynthesis; protoporphyrin-IX from protoporphyrinogen-IX: step 1/1.</text>
</comment>
<evidence type="ECO:0000256" key="1">
    <source>
        <dbReference type="PIRNR" id="PIRNR004638"/>
    </source>
</evidence>
<evidence type="ECO:0000313" key="4">
    <source>
        <dbReference type="Proteomes" id="UP000265750"/>
    </source>
</evidence>
<comment type="cofactor">
    <cofactor evidence="1">
        <name>heme b</name>
        <dbReference type="ChEBI" id="CHEBI:60344"/>
    </cofactor>
    <text evidence="1">Binds 1 heme b (iron(II)-protoporphyrin IX) group per subunit.</text>
</comment>
<keyword evidence="1" id="KW-0408">Iron</keyword>
<dbReference type="GO" id="GO:0006782">
    <property type="term" value="P:protoporphyrinogen IX biosynthetic process"/>
    <property type="evidence" value="ECO:0007669"/>
    <property type="project" value="UniProtKB-UniRule"/>
</dbReference>
<dbReference type="EC" id="1.3.99.-" evidence="1"/>
<keyword evidence="1 2" id="KW-0472">Membrane</keyword>
<organism evidence="3 4">
    <name type="scientific">Aureimonas flava</name>
    <dbReference type="NCBI Taxonomy" id="2320271"/>
    <lineage>
        <taxon>Bacteria</taxon>
        <taxon>Pseudomonadati</taxon>
        <taxon>Pseudomonadota</taxon>
        <taxon>Alphaproteobacteria</taxon>
        <taxon>Hyphomicrobiales</taxon>
        <taxon>Aurantimonadaceae</taxon>
        <taxon>Aureimonas</taxon>
    </lineage>
</organism>
<dbReference type="GO" id="GO:0005886">
    <property type="term" value="C:plasma membrane"/>
    <property type="evidence" value="ECO:0007669"/>
    <property type="project" value="UniProtKB-UniRule"/>
</dbReference>
<dbReference type="GO" id="GO:0070818">
    <property type="term" value="F:protoporphyrinogen oxidase activity"/>
    <property type="evidence" value="ECO:0007669"/>
    <property type="project" value="UniProtKB-UniRule"/>
</dbReference>
<dbReference type="Pfam" id="PF03653">
    <property type="entry name" value="UPF0093"/>
    <property type="match status" value="1"/>
</dbReference>
<feature type="transmembrane region" description="Helical" evidence="2">
    <location>
        <begin position="48"/>
        <end position="71"/>
    </location>
</feature>
<feature type="transmembrane region" description="Helical" evidence="2">
    <location>
        <begin position="115"/>
        <end position="134"/>
    </location>
</feature>
<protein>
    <recommendedName>
        <fullName evidence="1">Protoporphyrinogen IX oxidase</fullName>
        <ecNumber evidence="1">1.3.99.-</ecNumber>
    </recommendedName>
</protein>
<feature type="transmembrane region" description="Helical" evidence="2">
    <location>
        <begin position="6"/>
        <end position="27"/>
    </location>
</feature>
<evidence type="ECO:0000256" key="2">
    <source>
        <dbReference type="SAM" id="Phobius"/>
    </source>
</evidence>
<keyword evidence="2" id="KW-0812">Transmembrane</keyword>
<proteinExistence type="inferred from homology"/>
<dbReference type="PIRSF" id="PIRSF004638">
    <property type="entry name" value="UCP004638"/>
    <property type="match status" value="1"/>
</dbReference>
<accession>A0A3A1WLH5</accession>
<gene>
    <name evidence="3" type="ORF">D3218_05870</name>
</gene>
<keyword evidence="1" id="KW-0479">Metal-binding</keyword>
<comment type="catalytic activity">
    <reaction evidence="1">
        <text>protoporphyrinogen IX + 3 A = protoporphyrin IX + 3 AH2</text>
        <dbReference type="Rhea" id="RHEA:62000"/>
        <dbReference type="ChEBI" id="CHEBI:13193"/>
        <dbReference type="ChEBI" id="CHEBI:17499"/>
        <dbReference type="ChEBI" id="CHEBI:57306"/>
        <dbReference type="ChEBI" id="CHEBI:57307"/>
    </reaction>
</comment>
<dbReference type="Proteomes" id="UP000265750">
    <property type="component" value="Unassembled WGS sequence"/>
</dbReference>
<evidence type="ECO:0000313" key="3">
    <source>
        <dbReference type="EMBL" id="RIY02168.1"/>
    </source>
</evidence>
<keyword evidence="1" id="KW-0349">Heme</keyword>
<dbReference type="OrthoDB" id="7570050at2"/>
<comment type="function">
    <text evidence="1">Catalyzes the oxidation of protoporphyrinogen IX to protoporphyrin IX.</text>
</comment>
<keyword evidence="4" id="KW-1185">Reference proteome</keyword>
<dbReference type="GO" id="GO:0046872">
    <property type="term" value="F:metal ion binding"/>
    <property type="evidence" value="ECO:0007669"/>
    <property type="project" value="UniProtKB-UniRule"/>
</dbReference>
<reference evidence="4" key="1">
    <citation type="submission" date="2018-09" db="EMBL/GenBank/DDBJ databases">
        <authorList>
            <person name="Tuo L."/>
        </authorList>
    </citation>
    <scope>NUCLEOTIDE SEQUENCE [LARGE SCALE GENOMIC DNA]</scope>
    <source>
        <strain evidence="4">M2BS4Y-1</strain>
    </source>
</reference>
<comment type="similarity">
    <text evidence="1">Belongs to the HemJ family.</text>
</comment>
<dbReference type="AlphaFoldDB" id="A0A3A1WLH5"/>
<sequence length="167" mass="18006">MLVWAKSLHIAALIVWSAGLLTLPVLMAQREALGPGREFDRLHAFTRFAYIVVISPAAFVAVGSGTALILLREVFTPWFGAKLLLVGALVAVHVRIGLLVLSVFDEGGHFRLWRVVLATVLISGILSGILWVVLAKPDVPLGWLPSVAFEPGGLGRVGDDVIRRLTP</sequence>
<keyword evidence="1" id="KW-1003">Cell membrane</keyword>
<dbReference type="EMBL" id="QYRN01000003">
    <property type="protein sequence ID" value="RIY02168.1"/>
    <property type="molecule type" value="Genomic_DNA"/>
</dbReference>
<comment type="caution">
    <text evidence="3">The sequence shown here is derived from an EMBL/GenBank/DDBJ whole genome shotgun (WGS) entry which is preliminary data.</text>
</comment>
<dbReference type="InterPro" id="IPR005265">
    <property type="entry name" value="HemJ-like"/>
</dbReference>